<dbReference type="AlphaFoldDB" id="A0A4Y2K0S2"/>
<name>A0A4Y2K0S2_ARAVE</name>
<dbReference type="Proteomes" id="UP000499080">
    <property type="component" value="Unassembled WGS sequence"/>
</dbReference>
<evidence type="ECO:0000256" key="1">
    <source>
        <dbReference type="SAM" id="MobiDB-lite"/>
    </source>
</evidence>
<evidence type="ECO:0008006" key="5">
    <source>
        <dbReference type="Google" id="ProtNLM"/>
    </source>
</evidence>
<accession>A0A4Y2K0S2</accession>
<keyword evidence="4" id="KW-1185">Reference proteome</keyword>
<gene>
    <name evidence="3" type="ORF">AVEN_85283_1</name>
</gene>
<feature type="signal peptide" evidence="2">
    <location>
        <begin position="1"/>
        <end position="17"/>
    </location>
</feature>
<evidence type="ECO:0000256" key="2">
    <source>
        <dbReference type="SAM" id="SignalP"/>
    </source>
</evidence>
<organism evidence="3 4">
    <name type="scientific">Araneus ventricosus</name>
    <name type="common">Orbweaver spider</name>
    <name type="synonym">Epeira ventricosa</name>
    <dbReference type="NCBI Taxonomy" id="182803"/>
    <lineage>
        <taxon>Eukaryota</taxon>
        <taxon>Metazoa</taxon>
        <taxon>Ecdysozoa</taxon>
        <taxon>Arthropoda</taxon>
        <taxon>Chelicerata</taxon>
        <taxon>Arachnida</taxon>
        <taxon>Araneae</taxon>
        <taxon>Araneomorphae</taxon>
        <taxon>Entelegynae</taxon>
        <taxon>Araneoidea</taxon>
        <taxon>Araneidae</taxon>
        <taxon>Araneus</taxon>
    </lineage>
</organism>
<reference evidence="3 4" key="1">
    <citation type="journal article" date="2019" name="Sci. Rep.">
        <title>Orb-weaving spider Araneus ventricosus genome elucidates the spidroin gene catalogue.</title>
        <authorList>
            <person name="Kono N."/>
            <person name="Nakamura H."/>
            <person name="Ohtoshi R."/>
            <person name="Moran D.A.P."/>
            <person name="Shinohara A."/>
            <person name="Yoshida Y."/>
            <person name="Fujiwara M."/>
            <person name="Mori M."/>
            <person name="Tomita M."/>
            <person name="Arakawa K."/>
        </authorList>
    </citation>
    <scope>NUCLEOTIDE SEQUENCE [LARGE SCALE GENOMIC DNA]</scope>
</reference>
<dbReference type="EMBL" id="BGPR01004102">
    <property type="protein sequence ID" value="GBM95934.1"/>
    <property type="molecule type" value="Genomic_DNA"/>
</dbReference>
<evidence type="ECO:0000313" key="4">
    <source>
        <dbReference type="Proteomes" id="UP000499080"/>
    </source>
</evidence>
<comment type="caution">
    <text evidence="3">The sequence shown here is derived from an EMBL/GenBank/DDBJ whole genome shotgun (WGS) entry which is preliminary data.</text>
</comment>
<proteinExistence type="predicted"/>
<keyword evidence="2" id="KW-0732">Signal</keyword>
<feature type="region of interest" description="Disordered" evidence="1">
    <location>
        <begin position="37"/>
        <end position="61"/>
    </location>
</feature>
<sequence>MGMVLFVTTSFAWYGLTVNGRLKTSTVVSYEKAINGRCTSGTNSRTRDDSNTTTSPLLCHPEKLESSNPSGYFLTSYLRCPSEASLHGWGEATEIRREGKR</sequence>
<feature type="chain" id="PRO_5021293206" description="Secreted protein" evidence="2">
    <location>
        <begin position="18"/>
        <end position="101"/>
    </location>
</feature>
<evidence type="ECO:0000313" key="3">
    <source>
        <dbReference type="EMBL" id="GBM95934.1"/>
    </source>
</evidence>
<protein>
    <recommendedName>
        <fullName evidence="5">Secreted protein</fullName>
    </recommendedName>
</protein>